<keyword evidence="3" id="KW-1185">Reference proteome</keyword>
<gene>
    <name evidence="2" type="ORF">llap_7752</name>
</gene>
<proteinExistence type="predicted"/>
<dbReference type="Proteomes" id="UP000233556">
    <property type="component" value="Unassembled WGS sequence"/>
</dbReference>
<protein>
    <submittedName>
        <fullName evidence="2">Uncharacterized protein</fullName>
    </submittedName>
</protein>
<name>A0A2I0U7E1_LIMLA</name>
<reference evidence="3" key="1">
    <citation type="submission" date="2017-11" db="EMBL/GenBank/DDBJ databases">
        <authorList>
            <person name="Lima N.C."/>
            <person name="Parody-Merino A.M."/>
            <person name="Battley P.F."/>
            <person name="Fidler A.E."/>
            <person name="Prosdocimi F."/>
        </authorList>
    </citation>
    <scope>NUCLEOTIDE SEQUENCE [LARGE SCALE GENOMIC DNA]</scope>
</reference>
<feature type="region of interest" description="Disordered" evidence="1">
    <location>
        <begin position="1"/>
        <end position="20"/>
    </location>
</feature>
<evidence type="ECO:0000256" key="1">
    <source>
        <dbReference type="SAM" id="MobiDB-lite"/>
    </source>
</evidence>
<accession>A0A2I0U7E1</accession>
<evidence type="ECO:0000313" key="2">
    <source>
        <dbReference type="EMBL" id="PKU41939.1"/>
    </source>
</evidence>
<reference evidence="3" key="2">
    <citation type="submission" date="2017-12" db="EMBL/GenBank/DDBJ databases">
        <title>Genome sequence of the Bar-tailed Godwit (Limosa lapponica baueri).</title>
        <authorList>
            <person name="Lima N.C.B."/>
            <person name="Parody-Merino A.M."/>
            <person name="Battley P.F."/>
            <person name="Fidler A.E."/>
            <person name="Prosdocimi F."/>
        </authorList>
    </citation>
    <scope>NUCLEOTIDE SEQUENCE [LARGE SCALE GENOMIC DNA]</scope>
</reference>
<organism evidence="2 3">
    <name type="scientific">Limosa lapponica baueri</name>
    <dbReference type="NCBI Taxonomy" id="1758121"/>
    <lineage>
        <taxon>Eukaryota</taxon>
        <taxon>Metazoa</taxon>
        <taxon>Chordata</taxon>
        <taxon>Craniata</taxon>
        <taxon>Vertebrata</taxon>
        <taxon>Euteleostomi</taxon>
        <taxon>Archelosauria</taxon>
        <taxon>Archosauria</taxon>
        <taxon>Dinosauria</taxon>
        <taxon>Saurischia</taxon>
        <taxon>Theropoda</taxon>
        <taxon>Coelurosauria</taxon>
        <taxon>Aves</taxon>
        <taxon>Neognathae</taxon>
        <taxon>Neoaves</taxon>
        <taxon>Charadriiformes</taxon>
        <taxon>Scolopacidae</taxon>
        <taxon>Limosa</taxon>
    </lineage>
</organism>
<dbReference type="EMBL" id="KZ506055">
    <property type="protein sequence ID" value="PKU41939.1"/>
    <property type="molecule type" value="Genomic_DNA"/>
</dbReference>
<sequence length="87" mass="9590">MRPGMAQMDTETGGHSNGHMGLTPTFLLSVTCGGQWGHKGPDPSRSKVNGQAQIIFSPVRCFGNELFTKEKQVNIFHSLLFLDIEQE</sequence>
<dbReference type="AlphaFoldDB" id="A0A2I0U7E1"/>
<evidence type="ECO:0000313" key="3">
    <source>
        <dbReference type="Proteomes" id="UP000233556"/>
    </source>
</evidence>